<dbReference type="EMBL" id="BSYO01000011">
    <property type="protein sequence ID" value="GMH12212.1"/>
    <property type="molecule type" value="Genomic_DNA"/>
</dbReference>
<evidence type="ECO:0000313" key="2">
    <source>
        <dbReference type="Proteomes" id="UP001279734"/>
    </source>
</evidence>
<accession>A0AAD3SKC4</accession>
<proteinExistence type="predicted"/>
<sequence length="112" mass="12984">MSTYGGDGRQFRVDDQLKSVTELARVGTRARRRYRWTLCSGFACFGPNNFFRRWMVARRLEPVAVPLDEALGRVLIEDIGALDSLPLYHLDPRSNPNLIYKVFHIILQLILY</sequence>
<protein>
    <submittedName>
        <fullName evidence="1">Uncharacterized protein</fullName>
    </submittedName>
</protein>
<keyword evidence="2" id="KW-1185">Reference proteome</keyword>
<organism evidence="1 2">
    <name type="scientific">Nepenthes gracilis</name>
    <name type="common">Slender pitcher plant</name>
    <dbReference type="NCBI Taxonomy" id="150966"/>
    <lineage>
        <taxon>Eukaryota</taxon>
        <taxon>Viridiplantae</taxon>
        <taxon>Streptophyta</taxon>
        <taxon>Embryophyta</taxon>
        <taxon>Tracheophyta</taxon>
        <taxon>Spermatophyta</taxon>
        <taxon>Magnoliopsida</taxon>
        <taxon>eudicotyledons</taxon>
        <taxon>Gunneridae</taxon>
        <taxon>Pentapetalae</taxon>
        <taxon>Caryophyllales</taxon>
        <taxon>Nepenthaceae</taxon>
        <taxon>Nepenthes</taxon>
    </lineage>
</organism>
<comment type="caution">
    <text evidence="1">The sequence shown here is derived from an EMBL/GenBank/DDBJ whole genome shotgun (WGS) entry which is preliminary data.</text>
</comment>
<dbReference type="Proteomes" id="UP001279734">
    <property type="component" value="Unassembled WGS sequence"/>
</dbReference>
<dbReference type="AlphaFoldDB" id="A0AAD3SKC4"/>
<name>A0AAD3SKC4_NEPGR</name>
<reference evidence="1" key="1">
    <citation type="submission" date="2023-05" db="EMBL/GenBank/DDBJ databases">
        <title>Nepenthes gracilis genome sequencing.</title>
        <authorList>
            <person name="Fukushima K."/>
        </authorList>
    </citation>
    <scope>NUCLEOTIDE SEQUENCE</scope>
    <source>
        <strain evidence="1">SING2019-196</strain>
    </source>
</reference>
<evidence type="ECO:0000313" key="1">
    <source>
        <dbReference type="EMBL" id="GMH12212.1"/>
    </source>
</evidence>
<gene>
    <name evidence="1" type="ORF">Nepgr_014053</name>
</gene>